<dbReference type="Proteomes" id="UP000076881">
    <property type="component" value="Unassembled WGS sequence"/>
</dbReference>
<protein>
    <submittedName>
        <fullName evidence="4">Filamentation induced protein by cAMP/death on curing</fullName>
    </submittedName>
</protein>
<evidence type="ECO:0000313" key="4">
    <source>
        <dbReference type="EMBL" id="OAA76866.1"/>
    </source>
</evidence>
<accession>A0A168GSI9</accession>
<dbReference type="GO" id="GO:0005524">
    <property type="term" value="F:ATP binding"/>
    <property type="evidence" value="ECO:0007669"/>
    <property type="project" value="UniProtKB-KW"/>
</dbReference>
<evidence type="ECO:0000256" key="1">
    <source>
        <dbReference type="PIRSR" id="PIRSR640198-1"/>
    </source>
</evidence>
<comment type="caution">
    <text evidence="4">The sequence shown here is derived from an EMBL/GenBank/DDBJ whole genome shotgun (WGS) entry which is preliminary data.</text>
</comment>
<feature type="domain" description="Fido" evidence="3">
    <location>
        <begin position="165"/>
        <end position="320"/>
    </location>
</feature>
<dbReference type="AlphaFoldDB" id="A0A168GSI9"/>
<dbReference type="InterPro" id="IPR003812">
    <property type="entry name" value="Fido"/>
</dbReference>
<dbReference type="OrthoDB" id="439046at2759"/>
<dbReference type="EMBL" id="AZHF01000004">
    <property type="protein sequence ID" value="OAA76866.1"/>
    <property type="molecule type" value="Genomic_DNA"/>
</dbReference>
<dbReference type="InterPro" id="IPR040198">
    <property type="entry name" value="Fido_containing"/>
</dbReference>
<organism evidence="4 5">
    <name type="scientific">Akanthomyces lecanii RCEF 1005</name>
    <dbReference type="NCBI Taxonomy" id="1081108"/>
    <lineage>
        <taxon>Eukaryota</taxon>
        <taxon>Fungi</taxon>
        <taxon>Dikarya</taxon>
        <taxon>Ascomycota</taxon>
        <taxon>Pezizomycotina</taxon>
        <taxon>Sordariomycetes</taxon>
        <taxon>Hypocreomycetidae</taxon>
        <taxon>Hypocreales</taxon>
        <taxon>Cordycipitaceae</taxon>
        <taxon>Akanthomyces</taxon>
        <taxon>Cordyceps confragosa</taxon>
    </lineage>
</organism>
<feature type="binding site" evidence="2">
    <location>
        <begin position="263"/>
        <end position="270"/>
    </location>
    <ligand>
        <name>ATP</name>
        <dbReference type="ChEBI" id="CHEBI:30616"/>
    </ligand>
</feature>
<feature type="active site" evidence="1">
    <location>
        <position position="259"/>
    </location>
</feature>
<evidence type="ECO:0000256" key="2">
    <source>
        <dbReference type="PIRSR" id="PIRSR640198-2"/>
    </source>
</evidence>
<evidence type="ECO:0000313" key="5">
    <source>
        <dbReference type="Proteomes" id="UP000076881"/>
    </source>
</evidence>
<keyword evidence="2" id="KW-0547">Nucleotide-binding</keyword>
<dbReference type="Pfam" id="PF02661">
    <property type="entry name" value="Fic"/>
    <property type="match status" value="1"/>
</dbReference>
<proteinExistence type="predicted"/>
<dbReference type="PANTHER" id="PTHR13504">
    <property type="entry name" value="FIDO DOMAIN-CONTAINING PROTEIN DDB_G0283145"/>
    <property type="match status" value="1"/>
</dbReference>
<evidence type="ECO:0000259" key="3">
    <source>
        <dbReference type="PROSITE" id="PS51459"/>
    </source>
</evidence>
<keyword evidence="5" id="KW-1185">Reference proteome</keyword>
<gene>
    <name evidence="4" type="ORF">LEL_06550</name>
</gene>
<dbReference type="InterPro" id="IPR036597">
    <property type="entry name" value="Fido-like_dom_sf"/>
</dbReference>
<sequence>MASNENPDKMMVHLSHWPFMSGKIVHIEKGDTYRVYSSDQSPKLLFCKATSYLTKAQRAFYQTEEPSRVLVRRELEQMMIHAIFGSNRIEGAGLGFPATEVLCQRVLRGMDDGDAGQRLDDICAVDPSMRAQPAGSTTIRRREVVQHTRAYLHIIQIFVMERNTMTEALIRSTHEILCRDIPIINRERHETPSKAYAGRYRTVVVAAGNTSFVVPASVPLKMAQLCHSLQVDLARASAGDAVDPFALAAKYSLELVQIHPFLDGNGRMCRILLNVILFRFVGIFVAIGEDDADIDEYMGIKKRSSETMEGHGEYATFVLGKSMKSLRKLKQKLHGKGG</sequence>
<dbReference type="STRING" id="1081108.A0A168GSI9"/>
<name>A0A168GSI9_CORDF</name>
<dbReference type="Gene3D" id="1.10.3290.10">
    <property type="entry name" value="Fido-like domain"/>
    <property type="match status" value="1"/>
</dbReference>
<dbReference type="SUPFAM" id="SSF140931">
    <property type="entry name" value="Fic-like"/>
    <property type="match status" value="1"/>
</dbReference>
<dbReference type="PANTHER" id="PTHR13504:SF38">
    <property type="entry name" value="FIDO DOMAIN-CONTAINING PROTEIN"/>
    <property type="match status" value="1"/>
</dbReference>
<reference evidence="4 5" key="1">
    <citation type="journal article" date="2016" name="Genome Biol. Evol.">
        <title>Divergent and convergent evolution of fungal pathogenicity.</title>
        <authorList>
            <person name="Shang Y."/>
            <person name="Xiao G."/>
            <person name="Zheng P."/>
            <person name="Cen K."/>
            <person name="Zhan S."/>
            <person name="Wang C."/>
        </authorList>
    </citation>
    <scope>NUCLEOTIDE SEQUENCE [LARGE SCALE GENOMIC DNA]</scope>
    <source>
        <strain evidence="4 5">RCEF 1005</strain>
    </source>
</reference>
<dbReference type="PROSITE" id="PS51459">
    <property type="entry name" value="FIDO"/>
    <property type="match status" value="1"/>
</dbReference>
<keyword evidence="2" id="KW-0067">ATP-binding</keyword>